<evidence type="ECO:0000256" key="7">
    <source>
        <dbReference type="ARBA" id="ARBA00024867"/>
    </source>
</evidence>
<keyword evidence="13" id="KW-1185">Reference proteome</keyword>
<feature type="domain" description="OmpR/PhoB-type" evidence="11">
    <location>
        <begin position="124"/>
        <end position="219"/>
    </location>
</feature>
<evidence type="ECO:0000256" key="5">
    <source>
        <dbReference type="ARBA" id="ARBA00023125"/>
    </source>
</evidence>
<keyword evidence="6" id="KW-0804">Transcription</keyword>
<dbReference type="SMART" id="SM00862">
    <property type="entry name" value="Trans_reg_C"/>
    <property type="match status" value="1"/>
</dbReference>
<dbReference type="RefSeq" id="WP_186901327.1">
    <property type="nucleotide sequence ID" value="NZ_JACOOT010000020.1"/>
</dbReference>
<evidence type="ECO:0000259" key="11">
    <source>
        <dbReference type="PROSITE" id="PS51755"/>
    </source>
</evidence>
<dbReference type="GO" id="GO:0000976">
    <property type="term" value="F:transcription cis-regulatory region binding"/>
    <property type="evidence" value="ECO:0007669"/>
    <property type="project" value="TreeGrafter"/>
</dbReference>
<evidence type="ECO:0000256" key="4">
    <source>
        <dbReference type="ARBA" id="ARBA00023015"/>
    </source>
</evidence>
<dbReference type="EMBL" id="JACOOT010000020">
    <property type="protein sequence ID" value="MBC5651229.1"/>
    <property type="molecule type" value="Genomic_DNA"/>
</dbReference>
<sequence>MKARILVIEDEMAINDLLCMNLEAAGYETVGYLDGNDASEGVAQGHEFQCALVDIMLPGKDGYTLLPELKKFGIPVIFLTAKADVTSKVKGLKDGAEDYIVKPFEMLEVMVRLEKVLDRYGTAPKQIQIDDVIIDTVSHIVTKNGEEIYLKPMEYNCLMVFVKNQNKALTRSQILQELWKEEFCGETRTVDAHVGRIRKKLSWQDKIKTIPRIGYRLEVDL</sequence>
<dbReference type="InterPro" id="IPR036388">
    <property type="entry name" value="WH-like_DNA-bd_sf"/>
</dbReference>
<dbReference type="CDD" id="cd17574">
    <property type="entry name" value="REC_OmpR"/>
    <property type="match status" value="1"/>
</dbReference>
<keyword evidence="3" id="KW-0902">Two-component regulatory system</keyword>
<feature type="DNA-binding region" description="OmpR/PhoB-type" evidence="9">
    <location>
        <begin position="124"/>
        <end position="219"/>
    </location>
</feature>
<reference evidence="12 13" key="1">
    <citation type="submission" date="2020-08" db="EMBL/GenBank/DDBJ databases">
        <title>Genome public.</title>
        <authorList>
            <person name="Liu C."/>
            <person name="Sun Q."/>
        </authorList>
    </citation>
    <scope>NUCLEOTIDE SEQUENCE [LARGE SCALE GENOMIC DNA]</scope>
    <source>
        <strain evidence="12 13">BX17</strain>
    </source>
</reference>
<dbReference type="SMART" id="SM00448">
    <property type="entry name" value="REC"/>
    <property type="match status" value="1"/>
</dbReference>
<dbReference type="GO" id="GO:0000156">
    <property type="term" value="F:phosphorelay response regulator activity"/>
    <property type="evidence" value="ECO:0007669"/>
    <property type="project" value="TreeGrafter"/>
</dbReference>
<dbReference type="PROSITE" id="PS50110">
    <property type="entry name" value="RESPONSE_REGULATORY"/>
    <property type="match status" value="1"/>
</dbReference>
<dbReference type="Pfam" id="PF00486">
    <property type="entry name" value="Trans_reg_C"/>
    <property type="match status" value="1"/>
</dbReference>
<dbReference type="InterPro" id="IPR001789">
    <property type="entry name" value="Sig_transdc_resp-reg_receiver"/>
</dbReference>
<accession>A0A8I0DP42</accession>
<dbReference type="GO" id="GO:0032993">
    <property type="term" value="C:protein-DNA complex"/>
    <property type="evidence" value="ECO:0007669"/>
    <property type="project" value="TreeGrafter"/>
</dbReference>
<comment type="function">
    <text evidence="7">May play the central regulatory role in sporulation. It may be an element of the effector pathway responsible for the activation of sporulation genes in response to nutritional stress. Spo0A may act in concert with spo0H (a sigma factor) to control the expression of some genes that are critical to the sporulation process.</text>
</comment>
<keyword evidence="4" id="KW-0805">Transcription regulation</keyword>
<feature type="domain" description="Response regulatory" evidence="10">
    <location>
        <begin position="4"/>
        <end position="117"/>
    </location>
</feature>
<dbReference type="GO" id="GO:0005829">
    <property type="term" value="C:cytosol"/>
    <property type="evidence" value="ECO:0007669"/>
    <property type="project" value="TreeGrafter"/>
</dbReference>
<dbReference type="PANTHER" id="PTHR48111">
    <property type="entry name" value="REGULATOR OF RPOS"/>
    <property type="match status" value="1"/>
</dbReference>
<dbReference type="InterPro" id="IPR011006">
    <property type="entry name" value="CheY-like_superfamily"/>
</dbReference>
<dbReference type="CDD" id="cd00383">
    <property type="entry name" value="trans_reg_C"/>
    <property type="match status" value="1"/>
</dbReference>
<dbReference type="SUPFAM" id="SSF52172">
    <property type="entry name" value="CheY-like"/>
    <property type="match status" value="1"/>
</dbReference>
<dbReference type="Pfam" id="PF00072">
    <property type="entry name" value="Response_reg"/>
    <property type="match status" value="1"/>
</dbReference>
<keyword evidence="2 8" id="KW-0597">Phosphoprotein</keyword>
<evidence type="ECO:0000256" key="2">
    <source>
        <dbReference type="ARBA" id="ARBA00022553"/>
    </source>
</evidence>
<evidence type="ECO:0000256" key="8">
    <source>
        <dbReference type="PROSITE-ProRule" id="PRU00169"/>
    </source>
</evidence>
<dbReference type="AlphaFoldDB" id="A0A8I0DP42"/>
<evidence type="ECO:0000259" key="10">
    <source>
        <dbReference type="PROSITE" id="PS50110"/>
    </source>
</evidence>
<protein>
    <recommendedName>
        <fullName evidence="1">Stage 0 sporulation protein A homolog</fullName>
    </recommendedName>
</protein>
<dbReference type="InterPro" id="IPR001867">
    <property type="entry name" value="OmpR/PhoB-type_DNA-bd"/>
</dbReference>
<dbReference type="PROSITE" id="PS51755">
    <property type="entry name" value="OMPR_PHOB"/>
    <property type="match status" value="1"/>
</dbReference>
<dbReference type="PANTHER" id="PTHR48111:SF1">
    <property type="entry name" value="TWO-COMPONENT RESPONSE REGULATOR ORR33"/>
    <property type="match status" value="1"/>
</dbReference>
<evidence type="ECO:0000256" key="1">
    <source>
        <dbReference type="ARBA" id="ARBA00018672"/>
    </source>
</evidence>
<evidence type="ECO:0000313" key="13">
    <source>
        <dbReference type="Proteomes" id="UP000652847"/>
    </source>
</evidence>
<dbReference type="Proteomes" id="UP000652847">
    <property type="component" value="Unassembled WGS sequence"/>
</dbReference>
<dbReference type="Gene3D" id="1.10.10.10">
    <property type="entry name" value="Winged helix-like DNA-binding domain superfamily/Winged helix DNA-binding domain"/>
    <property type="match status" value="1"/>
</dbReference>
<name>A0A8I0DP42_9FIRM</name>
<evidence type="ECO:0000256" key="3">
    <source>
        <dbReference type="ARBA" id="ARBA00023012"/>
    </source>
</evidence>
<proteinExistence type="predicted"/>
<feature type="modified residue" description="4-aspartylphosphate" evidence="8">
    <location>
        <position position="54"/>
    </location>
</feature>
<gene>
    <name evidence="12" type="ORF">H8S54_08935</name>
</gene>
<dbReference type="InterPro" id="IPR039420">
    <property type="entry name" value="WalR-like"/>
</dbReference>
<evidence type="ECO:0000256" key="6">
    <source>
        <dbReference type="ARBA" id="ARBA00023163"/>
    </source>
</evidence>
<dbReference type="Gene3D" id="3.40.50.2300">
    <property type="match status" value="1"/>
</dbReference>
<evidence type="ECO:0000256" key="9">
    <source>
        <dbReference type="PROSITE-ProRule" id="PRU01091"/>
    </source>
</evidence>
<organism evidence="12 13">
    <name type="scientific">Blautia segnis</name>
    <dbReference type="NCBI Taxonomy" id="2763030"/>
    <lineage>
        <taxon>Bacteria</taxon>
        <taxon>Bacillati</taxon>
        <taxon>Bacillota</taxon>
        <taxon>Clostridia</taxon>
        <taxon>Lachnospirales</taxon>
        <taxon>Lachnospiraceae</taxon>
        <taxon>Blautia</taxon>
    </lineage>
</organism>
<dbReference type="GO" id="GO:0006355">
    <property type="term" value="P:regulation of DNA-templated transcription"/>
    <property type="evidence" value="ECO:0007669"/>
    <property type="project" value="InterPro"/>
</dbReference>
<evidence type="ECO:0000313" key="12">
    <source>
        <dbReference type="EMBL" id="MBC5651229.1"/>
    </source>
</evidence>
<keyword evidence="5 9" id="KW-0238">DNA-binding</keyword>
<comment type="caution">
    <text evidence="12">The sequence shown here is derived from an EMBL/GenBank/DDBJ whole genome shotgun (WGS) entry which is preliminary data.</text>
</comment>